<keyword evidence="2" id="KW-0808">Transferase</keyword>
<evidence type="ECO:0000313" key="3">
    <source>
        <dbReference type="Proteomes" id="UP000239434"/>
    </source>
</evidence>
<keyword evidence="3" id="KW-1185">Reference proteome</keyword>
<reference evidence="2 3" key="1">
    <citation type="submission" date="2018-02" db="EMBL/GenBank/DDBJ databases">
        <title>The draft genome of Phyllobacterium sp. 1N-3.</title>
        <authorList>
            <person name="Liu L."/>
            <person name="Li L."/>
            <person name="Zhang X."/>
            <person name="Wang T."/>
            <person name="Liang L."/>
        </authorList>
    </citation>
    <scope>NUCLEOTIDE SEQUENCE [LARGE SCALE GENOMIC DNA]</scope>
    <source>
        <strain evidence="2 3">1N-3</strain>
    </source>
</reference>
<proteinExistence type="predicted"/>
<evidence type="ECO:0000313" key="2">
    <source>
        <dbReference type="EMBL" id="PRD43380.1"/>
    </source>
</evidence>
<organism evidence="2 3">
    <name type="scientific">Phyllobacterium phragmitis</name>
    <dbReference type="NCBI Taxonomy" id="2670329"/>
    <lineage>
        <taxon>Bacteria</taxon>
        <taxon>Pseudomonadati</taxon>
        <taxon>Pseudomonadota</taxon>
        <taxon>Alphaproteobacteria</taxon>
        <taxon>Hyphomicrobiales</taxon>
        <taxon>Phyllobacteriaceae</taxon>
        <taxon>Phyllobacterium</taxon>
    </lineage>
</organism>
<feature type="domain" description="N-acetyltransferase" evidence="1">
    <location>
        <begin position="11"/>
        <end position="151"/>
    </location>
</feature>
<evidence type="ECO:0000259" key="1">
    <source>
        <dbReference type="PROSITE" id="PS51186"/>
    </source>
</evidence>
<name>A0A2S9IS90_9HYPH</name>
<dbReference type="AlphaFoldDB" id="A0A2S9IS90"/>
<sequence length="151" mass="16916">MAEAQLQFVWSEFDALSLRDLYAILKLRVDTFIVEQNCPYPELDGKDLHAQHLHVLDDGDLAAYLRVLAPAGDGLPRISRVIVAPGHRGRKLGEKIMLEAIAHCRERFPGLDIELCAQSHLRTFYGSVGFTPISDEIIKDGIPHIDMRLTA</sequence>
<protein>
    <submittedName>
        <fullName evidence="2">GNAT family N-acetyltransferase</fullName>
    </submittedName>
</protein>
<dbReference type="Proteomes" id="UP000239434">
    <property type="component" value="Unassembled WGS sequence"/>
</dbReference>
<dbReference type="PROSITE" id="PS51186">
    <property type="entry name" value="GNAT"/>
    <property type="match status" value="1"/>
</dbReference>
<dbReference type="EMBL" id="PVBR01000007">
    <property type="protein sequence ID" value="PRD43380.1"/>
    <property type="molecule type" value="Genomic_DNA"/>
</dbReference>
<dbReference type="Gene3D" id="3.40.630.30">
    <property type="match status" value="1"/>
</dbReference>
<dbReference type="InterPro" id="IPR016181">
    <property type="entry name" value="Acyl_CoA_acyltransferase"/>
</dbReference>
<dbReference type="RefSeq" id="WP_105742126.1">
    <property type="nucleotide sequence ID" value="NZ_PVBR01000007.1"/>
</dbReference>
<dbReference type="SUPFAM" id="SSF55729">
    <property type="entry name" value="Acyl-CoA N-acyltransferases (Nat)"/>
    <property type="match status" value="1"/>
</dbReference>
<dbReference type="CDD" id="cd04301">
    <property type="entry name" value="NAT_SF"/>
    <property type="match status" value="1"/>
</dbReference>
<dbReference type="GO" id="GO:0016747">
    <property type="term" value="F:acyltransferase activity, transferring groups other than amino-acyl groups"/>
    <property type="evidence" value="ECO:0007669"/>
    <property type="project" value="InterPro"/>
</dbReference>
<dbReference type="InterPro" id="IPR000182">
    <property type="entry name" value="GNAT_dom"/>
</dbReference>
<accession>A0A2S9IS90</accession>
<dbReference type="Pfam" id="PF13673">
    <property type="entry name" value="Acetyltransf_10"/>
    <property type="match status" value="1"/>
</dbReference>
<comment type="caution">
    <text evidence="2">The sequence shown here is derived from an EMBL/GenBank/DDBJ whole genome shotgun (WGS) entry which is preliminary data.</text>
</comment>
<gene>
    <name evidence="2" type="ORF">C5748_11820</name>
</gene>